<accession>A0ABR0GPD5</accession>
<evidence type="ECO:0000313" key="6">
    <source>
        <dbReference type="Proteomes" id="UP001323405"/>
    </source>
</evidence>
<keyword evidence="2 3" id="KW-0456">Lyase</keyword>
<evidence type="ECO:0000256" key="2">
    <source>
        <dbReference type="ARBA" id="ARBA00023239"/>
    </source>
</evidence>
<feature type="domain" description="Amidohydrolase-related" evidence="4">
    <location>
        <begin position="4"/>
        <end position="229"/>
    </location>
</feature>
<dbReference type="EMBL" id="JAFFHA010000003">
    <property type="protein sequence ID" value="KAK4657612.1"/>
    <property type="molecule type" value="Genomic_DNA"/>
</dbReference>
<dbReference type="Proteomes" id="UP001323405">
    <property type="component" value="Unassembled WGS sequence"/>
</dbReference>
<evidence type="ECO:0000256" key="1">
    <source>
        <dbReference type="ARBA" id="ARBA00022793"/>
    </source>
</evidence>
<proteinExistence type="inferred from homology"/>
<gene>
    <name evidence="5" type="ORF">QC762_000880</name>
</gene>
<dbReference type="RefSeq" id="XP_062746585.1">
    <property type="nucleotide sequence ID" value="XM_062882874.1"/>
</dbReference>
<sequence length="230" mass="26178">MALPAEAASQLKTCVQEYGFVGALIDAYVVQPSGDKYQFYEGREYDEFWRTVQELDVPVYLHPSFPSLDEVFTPGELYSQEDSVAASAGLATASWDWHSRTGLSFLRLYTGGVFERFQKLKIVLGHMGEMVPFYLWRSNAVLSRGRPTSLRDVWRHNIWVAISAVWDLDAMRMVLAVTDVRRVMYAVDYPFGRNAEGKAFMEELRKSKLVSEKEFKGIANGNAKALLRLK</sequence>
<dbReference type="InterPro" id="IPR032466">
    <property type="entry name" value="Metal_Hydrolase"/>
</dbReference>
<name>A0ABR0GPD5_9PEZI</name>
<organism evidence="5 6">
    <name type="scientific">Podospora pseudocomata</name>
    <dbReference type="NCBI Taxonomy" id="2093779"/>
    <lineage>
        <taxon>Eukaryota</taxon>
        <taxon>Fungi</taxon>
        <taxon>Dikarya</taxon>
        <taxon>Ascomycota</taxon>
        <taxon>Pezizomycotina</taxon>
        <taxon>Sordariomycetes</taxon>
        <taxon>Sordariomycetidae</taxon>
        <taxon>Sordariales</taxon>
        <taxon>Podosporaceae</taxon>
        <taxon>Podospora</taxon>
    </lineage>
</organism>
<protein>
    <recommendedName>
        <fullName evidence="4">Amidohydrolase-related domain-containing protein</fullName>
    </recommendedName>
</protein>
<dbReference type="PANTHER" id="PTHR21240">
    <property type="entry name" value="2-AMINO-3-CARBOXYLMUCONATE-6-SEMIALDEHYDE DECARBOXYLASE"/>
    <property type="match status" value="1"/>
</dbReference>
<dbReference type="InterPro" id="IPR006680">
    <property type="entry name" value="Amidohydro-rel"/>
</dbReference>
<dbReference type="Pfam" id="PF04909">
    <property type="entry name" value="Amidohydro_2"/>
    <property type="match status" value="1"/>
</dbReference>
<dbReference type="GeneID" id="87902372"/>
<dbReference type="InterPro" id="IPR032465">
    <property type="entry name" value="ACMSD"/>
</dbReference>
<keyword evidence="6" id="KW-1185">Reference proteome</keyword>
<evidence type="ECO:0000256" key="3">
    <source>
        <dbReference type="RuleBase" id="RU366045"/>
    </source>
</evidence>
<comment type="similarity">
    <text evidence="3">Belongs to the metallo-dependent hydrolases superfamily.</text>
</comment>
<reference evidence="5 6" key="1">
    <citation type="journal article" date="2023" name="bioRxiv">
        <title>High-quality genome assemblies of four members of thePodospora anserinaspecies complex.</title>
        <authorList>
            <person name="Ament-Velasquez S.L."/>
            <person name="Vogan A.A."/>
            <person name="Wallerman O."/>
            <person name="Hartmann F."/>
            <person name="Gautier V."/>
            <person name="Silar P."/>
            <person name="Giraud T."/>
            <person name="Johannesson H."/>
        </authorList>
    </citation>
    <scope>NUCLEOTIDE SEQUENCE [LARGE SCALE GENOMIC DNA]</scope>
    <source>
        <strain evidence="5 6">CBS 415.72m</strain>
    </source>
</reference>
<comment type="caution">
    <text evidence="5">The sequence shown here is derived from an EMBL/GenBank/DDBJ whole genome shotgun (WGS) entry which is preliminary data.</text>
</comment>
<evidence type="ECO:0000313" key="5">
    <source>
        <dbReference type="EMBL" id="KAK4657612.1"/>
    </source>
</evidence>
<dbReference type="SUPFAM" id="SSF51556">
    <property type="entry name" value="Metallo-dependent hydrolases"/>
    <property type="match status" value="1"/>
</dbReference>
<evidence type="ECO:0000259" key="4">
    <source>
        <dbReference type="Pfam" id="PF04909"/>
    </source>
</evidence>
<dbReference type="PANTHER" id="PTHR21240:SF30">
    <property type="entry name" value="AMIDOHYDROLASE-RELATED DOMAIN-CONTAINING PROTEIN-RELATED"/>
    <property type="match status" value="1"/>
</dbReference>
<keyword evidence="1 3" id="KW-0210">Decarboxylase</keyword>
<dbReference type="Gene3D" id="3.20.20.140">
    <property type="entry name" value="Metal-dependent hydrolases"/>
    <property type="match status" value="1"/>
</dbReference>